<organism evidence="1 2">
    <name type="scientific">Phytophthora cactorum</name>
    <dbReference type="NCBI Taxonomy" id="29920"/>
    <lineage>
        <taxon>Eukaryota</taxon>
        <taxon>Sar</taxon>
        <taxon>Stramenopiles</taxon>
        <taxon>Oomycota</taxon>
        <taxon>Peronosporomycetes</taxon>
        <taxon>Peronosporales</taxon>
        <taxon>Peronosporaceae</taxon>
        <taxon>Phytophthora</taxon>
    </lineage>
</organism>
<accession>A0A8T1FPL1</accession>
<dbReference type="EMBL" id="RCML01000371">
    <property type="protein sequence ID" value="KAG2979138.1"/>
    <property type="molecule type" value="Genomic_DNA"/>
</dbReference>
<evidence type="ECO:0000313" key="1">
    <source>
        <dbReference type="EMBL" id="KAG2979138.1"/>
    </source>
</evidence>
<dbReference type="AlphaFoldDB" id="A0A8T1FPL1"/>
<evidence type="ECO:0000313" key="2">
    <source>
        <dbReference type="Proteomes" id="UP000697107"/>
    </source>
</evidence>
<sequence>MELHQTLLRQLRALAKRDISPNYKAPRLPLCLVMLEVSPRGLPLKGVYYVARKPCDSGVDYVVTDVSDIM</sequence>
<name>A0A8T1FPL1_9STRA</name>
<reference evidence="1" key="1">
    <citation type="submission" date="2018-10" db="EMBL/GenBank/DDBJ databases">
        <title>Effector identification in a new, highly contiguous assembly of the strawberry crown rot pathogen Phytophthora cactorum.</title>
        <authorList>
            <person name="Armitage A.D."/>
            <person name="Nellist C.F."/>
            <person name="Bates H."/>
            <person name="Vickerstaff R.J."/>
            <person name="Harrison R.J."/>
        </authorList>
    </citation>
    <scope>NUCLEOTIDE SEQUENCE</scope>
    <source>
        <strain evidence="1">P415</strain>
    </source>
</reference>
<gene>
    <name evidence="1" type="ORF">PC118_g11914</name>
</gene>
<protein>
    <submittedName>
        <fullName evidence="1">Uncharacterized protein</fullName>
    </submittedName>
</protein>
<comment type="caution">
    <text evidence="1">The sequence shown here is derived from an EMBL/GenBank/DDBJ whole genome shotgun (WGS) entry which is preliminary data.</text>
</comment>
<dbReference type="Proteomes" id="UP000697107">
    <property type="component" value="Unassembled WGS sequence"/>
</dbReference>
<proteinExistence type="predicted"/>